<name>A0A2N3I6I8_9BACT</name>
<dbReference type="InterPro" id="IPR019887">
    <property type="entry name" value="Tscrpt_reg_AsnC/Lrp_C"/>
</dbReference>
<keyword evidence="1" id="KW-0805">Transcription regulation</keyword>
<dbReference type="InterPro" id="IPR011008">
    <property type="entry name" value="Dimeric_a/b-barrel"/>
</dbReference>
<dbReference type="SUPFAM" id="SSF54909">
    <property type="entry name" value="Dimeric alpha+beta barrel"/>
    <property type="match status" value="1"/>
</dbReference>
<dbReference type="InterPro" id="IPR000485">
    <property type="entry name" value="AsnC-type_HTH_dom"/>
</dbReference>
<dbReference type="PANTHER" id="PTHR30154:SF34">
    <property type="entry name" value="TRANSCRIPTIONAL REGULATOR AZLB"/>
    <property type="match status" value="1"/>
</dbReference>
<dbReference type="RefSeq" id="WP_101259883.1">
    <property type="nucleotide sequence ID" value="NZ_MVDD01000001.1"/>
</dbReference>
<dbReference type="Gene3D" id="1.10.10.10">
    <property type="entry name" value="Winged helix-like DNA-binding domain superfamily/Winged helix DNA-binding domain"/>
    <property type="match status" value="1"/>
</dbReference>
<gene>
    <name evidence="5" type="ORF">BZG02_02600</name>
</gene>
<feature type="domain" description="HTH asnC-type" evidence="4">
    <location>
        <begin position="4"/>
        <end position="65"/>
    </location>
</feature>
<dbReference type="EMBL" id="MVDD01000001">
    <property type="protein sequence ID" value="PKQ65911.1"/>
    <property type="molecule type" value="Genomic_DNA"/>
</dbReference>
<evidence type="ECO:0000259" key="4">
    <source>
        <dbReference type="PROSITE" id="PS50956"/>
    </source>
</evidence>
<dbReference type="InterPro" id="IPR036388">
    <property type="entry name" value="WH-like_DNA-bd_sf"/>
</dbReference>
<dbReference type="InterPro" id="IPR011991">
    <property type="entry name" value="ArsR-like_HTH"/>
</dbReference>
<dbReference type="InterPro" id="IPR036390">
    <property type="entry name" value="WH_DNA-bd_sf"/>
</dbReference>
<sequence length="152" mass="17836">MDKLDKTDRKILQLLQQDCRITTKELSEKLHLSNTPVYERVKKLERSGIIKGYVARLDPDKIDRSMMVFISILLTKHTRDVVEKFEAEILALPEVMEFYYTSGNYDALLKLMVKDMKAFQFFIQEKLSKFEHISRFNSTFVISSADKLGYDL</sequence>
<evidence type="ECO:0000256" key="3">
    <source>
        <dbReference type="ARBA" id="ARBA00023163"/>
    </source>
</evidence>
<evidence type="ECO:0000313" key="5">
    <source>
        <dbReference type="EMBL" id="PKQ65911.1"/>
    </source>
</evidence>
<dbReference type="Pfam" id="PF13412">
    <property type="entry name" value="HTH_24"/>
    <property type="match status" value="1"/>
</dbReference>
<dbReference type="SMART" id="SM00344">
    <property type="entry name" value="HTH_ASNC"/>
    <property type="match status" value="1"/>
</dbReference>
<evidence type="ECO:0000256" key="2">
    <source>
        <dbReference type="ARBA" id="ARBA00023125"/>
    </source>
</evidence>
<proteinExistence type="predicted"/>
<keyword evidence="2" id="KW-0238">DNA-binding</keyword>
<dbReference type="GO" id="GO:0043200">
    <property type="term" value="P:response to amino acid"/>
    <property type="evidence" value="ECO:0007669"/>
    <property type="project" value="TreeGrafter"/>
</dbReference>
<dbReference type="GO" id="GO:0005829">
    <property type="term" value="C:cytosol"/>
    <property type="evidence" value="ECO:0007669"/>
    <property type="project" value="TreeGrafter"/>
</dbReference>
<dbReference type="InterPro" id="IPR019888">
    <property type="entry name" value="Tscrpt_reg_AsnC-like"/>
</dbReference>
<comment type="caution">
    <text evidence="5">The sequence shown here is derived from an EMBL/GenBank/DDBJ whole genome shotgun (WGS) entry which is preliminary data.</text>
</comment>
<dbReference type="Pfam" id="PF01037">
    <property type="entry name" value="AsnC_trans_reg"/>
    <property type="match status" value="1"/>
</dbReference>
<dbReference type="CDD" id="cd00090">
    <property type="entry name" value="HTH_ARSR"/>
    <property type="match status" value="1"/>
</dbReference>
<dbReference type="Gene3D" id="3.30.70.920">
    <property type="match status" value="1"/>
</dbReference>
<dbReference type="SUPFAM" id="SSF46785">
    <property type="entry name" value="Winged helix' DNA-binding domain"/>
    <property type="match status" value="1"/>
</dbReference>
<dbReference type="GO" id="GO:0006355">
    <property type="term" value="P:regulation of DNA-templated transcription"/>
    <property type="evidence" value="ECO:0007669"/>
    <property type="project" value="UniProtKB-ARBA"/>
</dbReference>
<keyword evidence="6" id="KW-1185">Reference proteome</keyword>
<dbReference type="OrthoDB" id="9800326at2"/>
<reference evidence="5 6" key="1">
    <citation type="journal article" date="2017" name="Front. Microbiol.">
        <title>Labilibaculum manganireducens gen. nov., sp. nov. and Labilibaculum filiforme sp. nov., Novel Bacteroidetes Isolated from Subsurface Sediments of the Baltic Sea.</title>
        <authorList>
            <person name="Vandieken V."/>
            <person name="Marshall I.P."/>
            <person name="Niemann H."/>
            <person name="Engelen B."/>
            <person name="Cypionka H."/>
        </authorList>
    </citation>
    <scope>NUCLEOTIDE SEQUENCE [LARGE SCALE GENOMIC DNA]</scope>
    <source>
        <strain evidence="5 6">59.16B</strain>
    </source>
</reference>
<dbReference type="AlphaFoldDB" id="A0A2N3I6I8"/>
<dbReference type="Proteomes" id="UP000233535">
    <property type="component" value="Unassembled WGS sequence"/>
</dbReference>
<evidence type="ECO:0000256" key="1">
    <source>
        <dbReference type="ARBA" id="ARBA00023015"/>
    </source>
</evidence>
<evidence type="ECO:0000313" key="6">
    <source>
        <dbReference type="Proteomes" id="UP000233535"/>
    </source>
</evidence>
<organism evidence="5 6">
    <name type="scientific">Labilibaculum filiforme</name>
    <dbReference type="NCBI Taxonomy" id="1940526"/>
    <lineage>
        <taxon>Bacteria</taxon>
        <taxon>Pseudomonadati</taxon>
        <taxon>Bacteroidota</taxon>
        <taxon>Bacteroidia</taxon>
        <taxon>Marinilabiliales</taxon>
        <taxon>Marinifilaceae</taxon>
        <taxon>Labilibaculum</taxon>
    </lineage>
</organism>
<dbReference type="GO" id="GO:0043565">
    <property type="term" value="F:sequence-specific DNA binding"/>
    <property type="evidence" value="ECO:0007669"/>
    <property type="project" value="InterPro"/>
</dbReference>
<dbReference type="PANTHER" id="PTHR30154">
    <property type="entry name" value="LEUCINE-RESPONSIVE REGULATORY PROTEIN"/>
    <property type="match status" value="1"/>
</dbReference>
<dbReference type="PROSITE" id="PS50956">
    <property type="entry name" value="HTH_ASNC_2"/>
    <property type="match status" value="1"/>
</dbReference>
<accession>A0A2N3I6I8</accession>
<dbReference type="PRINTS" id="PR00033">
    <property type="entry name" value="HTHASNC"/>
</dbReference>
<protein>
    <recommendedName>
        <fullName evidence="4">HTH asnC-type domain-containing protein</fullName>
    </recommendedName>
</protein>
<keyword evidence="3" id="KW-0804">Transcription</keyword>